<dbReference type="EC" id="2.4.1.250" evidence="3"/>
<comment type="caution">
    <text evidence="3">The sequence shown here is derived from an EMBL/GenBank/DDBJ whole genome shotgun (WGS) entry which is preliminary data.</text>
</comment>
<keyword evidence="3" id="KW-0808">Transferase</keyword>
<name>A0A916K228_9BACL</name>
<dbReference type="PANTHER" id="PTHR45947">
    <property type="entry name" value="SULFOQUINOVOSYL TRANSFERASE SQD2"/>
    <property type="match status" value="1"/>
</dbReference>
<dbReference type="RefSeq" id="WP_218092951.1">
    <property type="nucleotide sequence ID" value="NZ_CAJVAS010000013.1"/>
</dbReference>
<dbReference type="Proteomes" id="UP000693672">
    <property type="component" value="Unassembled WGS sequence"/>
</dbReference>
<organism evidence="3 4">
    <name type="scientific">Paenibacillus solanacearum</name>
    <dbReference type="NCBI Taxonomy" id="2048548"/>
    <lineage>
        <taxon>Bacteria</taxon>
        <taxon>Bacillati</taxon>
        <taxon>Bacillota</taxon>
        <taxon>Bacilli</taxon>
        <taxon>Bacillales</taxon>
        <taxon>Paenibacillaceae</taxon>
        <taxon>Paenibacillus</taxon>
    </lineage>
</organism>
<evidence type="ECO:0000259" key="1">
    <source>
        <dbReference type="Pfam" id="PF00534"/>
    </source>
</evidence>
<sequence>MADKPNDWEEQPVSSVILHHKYSLEDGHVAAQICRVDGYKGIMLTKEPRSRQSEIPFASVASPAQESAGMKLLNVSDAPSMTPIVSLDDIKREPRLLKQLQISGVHIHHGSLAPNFLFLKEKYGIPLFASFRGKDATVYPKKKQGRAELRRLFQTGDLFFPVCHHLKKMIVKLGCPEEKVRVLYGGVDLDRFQDRPRQWEPGKKIRFLAIGRFVEKKGFNDLIHAFAALKKKIPHVKLTLIGQGPCEAEYRKLIRLYRLGRSVQIIPWVSYHDIQKKYYQSHIFCAPSCTDKEGNQEGIPNTVKEAMATGMPVISTTHAGIPELVKHKVSGLLVPEKSRAELAKAMIWLAGHPEIWNRYGMEARKKVETDFNLARQLEKQKAYYDEVIMKKAGKR</sequence>
<accession>A0A916K228</accession>
<dbReference type="InterPro" id="IPR001296">
    <property type="entry name" value="Glyco_trans_1"/>
</dbReference>
<keyword evidence="3" id="KW-0328">Glycosyltransferase</keyword>
<dbReference type="PANTHER" id="PTHR45947:SF14">
    <property type="entry name" value="SLL1723 PROTEIN"/>
    <property type="match status" value="1"/>
</dbReference>
<dbReference type="Pfam" id="PF13439">
    <property type="entry name" value="Glyco_transf_4"/>
    <property type="match status" value="1"/>
</dbReference>
<feature type="domain" description="Glycosyl transferase family 1" evidence="1">
    <location>
        <begin position="192"/>
        <end position="365"/>
    </location>
</feature>
<dbReference type="EMBL" id="CAJVAS010000013">
    <property type="protein sequence ID" value="CAG7630409.1"/>
    <property type="molecule type" value="Genomic_DNA"/>
</dbReference>
<dbReference type="AlphaFoldDB" id="A0A916K228"/>
<evidence type="ECO:0000313" key="3">
    <source>
        <dbReference type="EMBL" id="CAG7630409.1"/>
    </source>
</evidence>
<reference evidence="3" key="1">
    <citation type="submission" date="2021-06" db="EMBL/GenBank/DDBJ databases">
        <authorList>
            <person name="Criscuolo A."/>
        </authorList>
    </citation>
    <scope>NUCLEOTIDE SEQUENCE</scope>
    <source>
        <strain evidence="3">CIP111600</strain>
    </source>
</reference>
<dbReference type="InterPro" id="IPR028098">
    <property type="entry name" value="Glyco_trans_4-like_N"/>
</dbReference>
<dbReference type="GO" id="GO:0102710">
    <property type="term" value="F:D-inositol-3-phosphate glycosyltransferase activity"/>
    <property type="evidence" value="ECO:0007669"/>
    <property type="project" value="UniProtKB-EC"/>
</dbReference>
<proteinExistence type="predicted"/>
<dbReference type="InterPro" id="IPR050194">
    <property type="entry name" value="Glycosyltransferase_grp1"/>
</dbReference>
<dbReference type="Pfam" id="PF00534">
    <property type="entry name" value="Glycos_transf_1"/>
    <property type="match status" value="1"/>
</dbReference>
<protein>
    <submittedName>
        <fullName evidence="3">D-inositol-3-phosphate glycosyltransferase</fullName>
        <ecNumber evidence="3">2.4.1.250</ecNumber>
    </submittedName>
</protein>
<keyword evidence="4" id="KW-1185">Reference proteome</keyword>
<evidence type="ECO:0000313" key="4">
    <source>
        <dbReference type="Proteomes" id="UP000693672"/>
    </source>
</evidence>
<feature type="domain" description="Glycosyltransferase subfamily 4-like N-terminal" evidence="2">
    <location>
        <begin position="85"/>
        <end position="191"/>
    </location>
</feature>
<gene>
    <name evidence="3" type="primary">mshA_8</name>
    <name evidence="3" type="ORF">PAESOLCIP111_03188</name>
</gene>
<evidence type="ECO:0000259" key="2">
    <source>
        <dbReference type="Pfam" id="PF13439"/>
    </source>
</evidence>